<accession>A0AA36F681</accession>
<keyword evidence="2" id="KW-1185">Reference proteome</keyword>
<evidence type="ECO:0000313" key="1">
    <source>
        <dbReference type="EMBL" id="CAI9725884.1"/>
    </source>
</evidence>
<dbReference type="AlphaFoldDB" id="A0AA36F681"/>
<organism evidence="1 2">
    <name type="scientific">Octopus vulgaris</name>
    <name type="common">Common octopus</name>
    <dbReference type="NCBI Taxonomy" id="6645"/>
    <lineage>
        <taxon>Eukaryota</taxon>
        <taxon>Metazoa</taxon>
        <taxon>Spiralia</taxon>
        <taxon>Lophotrochozoa</taxon>
        <taxon>Mollusca</taxon>
        <taxon>Cephalopoda</taxon>
        <taxon>Coleoidea</taxon>
        <taxon>Octopodiformes</taxon>
        <taxon>Octopoda</taxon>
        <taxon>Incirrata</taxon>
        <taxon>Octopodidae</taxon>
        <taxon>Octopus</taxon>
    </lineage>
</organism>
<gene>
    <name evidence="1" type="ORF">OCTVUL_1B030625</name>
</gene>
<dbReference type="EMBL" id="OX597820">
    <property type="protein sequence ID" value="CAI9725884.1"/>
    <property type="molecule type" value="Genomic_DNA"/>
</dbReference>
<dbReference type="Proteomes" id="UP001162480">
    <property type="component" value="Chromosome 7"/>
</dbReference>
<reference evidence="1" key="1">
    <citation type="submission" date="2023-08" db="EMBL/GenBank/DDBJ databases">
        <authorList>
            <person name="Alioto T."/>
            <person name="Alioto T."/>
            <person name="Gomez Garrido J."/>
        </authorList>
    </citation>
    <scope>NUCLEOTIDE SEQUENCE</scope>
</reference>
<sequence length="69" mass="8061">MTNEVGLTVNAKRPDFIVKGYKHKSCLLINMTEMYLPRDMIDLPKSQVKYLIREETAVFDVKLKNKTSR</sequence>
<protein>
    <submittedName>
        <fullName evidence="1">Uncharacterized protein</fullName>
    </submittedName>
</protein>
<name>A0AA36F681_OCTVU</name>
<proteinExistence type="predicted"/>
<evidence type="ECO:0000313" key="2">
    <source>
        <dbReference type="Proteomes" id="UP001162480"/>
    </source>
</evidence>